<feature type="domain" description="HAMP" evidence="15">
    <location>
        <begin position="216"/>
        <end position="268"/>
    </location>
</feature>
<reference evidence="16 17" key="1">
    <citation type="submission" date="2018-01" db="EMBL/GenBank/DDBJ databases">
        <title>Whole genome analyses suggest that Burkholderia sensu lato contains two further novel genera in the rhizoxinica-symbiotica group Mycetohabitans gen. nov., and Trinickia gen. nov.: implications for the evolution of diazotrophy and nodulation in the Burkholderiaceae.</title>
        <authorList>
            <person name="Estrada-de los Santos P."/>
            <person name="Palmer M."/>
            <person name="Chavez-Ramirez B."/>
            <person name="Beukes C."/>
            <person name="Steenkamp E.T."/>
            <person name="Hirsch A.M."/>
            <person name="Manyaka P."/>
            <person name="Maluk M."/>
            <person name="Lafos M."/>
            <person name="Crook M."/>
            <person name="Gross E."/>
            <person name="Simon M.F."/>
            <person name="Bueno dos Reis Junior F."/>
            <person name="Poole P.S."/>
            <person name="Venter S.N."/>
            <person name="James E.K."/>
        </authorList>
    </citation>
    <scope>NUCLEOTIDE SEQUENCE [LARGE SCALE GENOMIC DNA]</scope>
    <source>
        <strain evidence="16 17">GIMN1.004</strain>
    </source>
</reference>
<keyword evidence="2" id="KW-1003">Cell membrane</keyword>
<dbReference type="Pfam" id="PF02203">
    <property type="entry name" value="TarH"/>
    <property type="match status" value="1"/>
</dbReference>
<evidence type="ECO:0000256" key="8">
    <source>
        <dbReference type="ARBA" id="ARBA00023136"/>
    </source>
</evidence>
<dbReference type="PRINTS" id="PR00260">
    <property type="entry name" value="CHEMTRNSDUCR"/>
</dbReference>
<dbReference type="PROSITE" id="PS50111">
    <property type="entry name" value="CHEMOTAXIS_TRANSDUC_2"/>
    <property type="match status" value="1"/>
</dbReference>
<dbReference type="Pfam" id="PF00672">
    <property type="entry name" value="HAMP"/>
    <property type="match status" value="1"/>
</dbReference>
<keyword evidence="4" id="KW-0145">Chemotaxis</keyword>
<dbReference type="RefSeq" id="WP_102643641.1">
    <property type="nucleotide sequence ID" value="NZ_PNYA01000001.1"/>
</dbReference>
<dbReference type="InterPro" id="IPR004090">
    <property type="entry name" value="Chemotax_Me-accpt_rcpt"/>
</dbReference>
<dbReference type="FunFam" id="1.10.287.950:FF:000001">
    <property type="entry name" value="Methyl-accepting chemotaxis sensory transducer"/>
    <property type="match status" value="1"/>
</dbReference>
<organism evidence="16 17">
    <name type="scientific">Trinickia dabaoshanensis</name>
    <dbReference type="NCBI Taxonomy" id="564714"/>
    <lineage>
        <taxon>Bacteria</taxon>
        <taxon>Pseudomonadati</taxon>
        <taxon>Pseudomonadota</taxon>
        <taxon>Betaproteobacteria</taxon>
        <taxon>Burkholderiales</taxon>
        <taxon>Burkholderiaceae</taxon>
        <taxon>Trinickia</taxon>
    </lineage>
</organism>
<keyword evidence="7 13" id="KW-1133">Transmembrane helix</keyword>
<dbReference type="SUPFAM" id="SSF58104">
    <property type="entry name" value="Methyl-accepting chemotaxis protein (MCP) signaling domain"/>
    <property type="match status" value="1"/>
</dbReference>
<feature type="domain" description="Methyl-accepting transducer" evidence="14">
    <location>
        <begin position="273"/>
        <end position="502"/>
    </location>
</feature>
<dbReference type="EMBL" id="PNYA01000001">
    <property type="protein sequence ID" value="PMS23934.1"/>
    <property type="molecule type" value="Genomic_DNA"/>
</dbReference>
<keyword evidence="17" id="KW-1185">Reference proteome</keyword>
<comment type="subcellular location">
    <subcellularLocation>
        <location evidence="1">Cell inner membrane</location>
        <topology evidence="1">Multi-pass membrane protein</topology>
    </subcellularLocation>
</comment>
<dbReference type="CDD" id="cd11386">
    <property type="entry name" value="MCP_signal"/>
    <property type="match status" value="1"/>
</dbReference>
<dbReference type="Proteomes" id="UP000235616">
    <property type="component" value="Unassembled WGS sequence"/>
</dbReference>
<dbReference type="Gene3D" id="1.10.287.950">
    <property type="entry name" value="Methyl-accepting chemotaxis protein"/>
    <property type="match status" value="1"/>
</dbReference>
<dbReference type="InterPro" id="IPR003660">
    <property type="entry name" value="HAMP_dom"/>
</dbReference>
<evidence type="ECO:0000256" key="1">
    <source>
        <dbReference type="ARBA" id="ARBA00004429"/>
    </source>
</evidence>
<dbReference type="SMART" id="SM00283">
    <property type="entry name" value="MA"/>
    <property type="match status" value="1"/>
</dbReference>
<dbReference type="PANTHER" id="PTHR43531:SF14">
    <property type="entry name" value="METHYL-ACCEPTING CHEMOTAXIS PROTEIN I-RELATED"/>
    <property type="match status" value="1"/>
</dbReference>
<evidence type="ECO:0000259" key="14">
    <source>
        <dbReference type="PROSITE" id="PS50111"/>
    </source>
</evidence>
<accession>A0A2N7W3F8</accession>
<dbReference type="CDD" id="cd06225">
    <property type="entry name" value="HAMP"/>
    <property type="match status" value="1"/>
</dbReference>
<evidence type="ECO:0000256" key="7">
    <source>
        <dbReference type="ARBA" id="ARBA00022989"/>
    </source>
</evidence>
<keyword evidence="6 13" id="KW-0812">Transmembrane</keyword>
<dbReference type="InterPro" id="IPR035440">
    <property type="entry name" value="4HB_MCP_dom_sf"/>
</dbReference>
<dbReference type="InterPro" id="IPR004089">
    <property type="entry name" value="MCPsignal_dom"/>
</dbReference>
<protein>
    <submittedName>
        <fullName evidence="16">Chemotaxis protein</fullName>
    </submittedName>
</protein>
<dbReference type="InterPro" id="IPR003122">
    <property type="entry name" value="Tar_rcpt_lig-bd"/>
</dbReference>
<keyword evidence="8 13" id="KW-0472">Membrane</keyword>
<evidence type="ECO:0000256" key="3">
    <source>
        <dbReference type="ARBA" id="ARBA00022481"/>
    </source>
</evidence>
<dbReference type="SUPFAM" id="SSF47170">
    <property type="entry name" value="Aspartate receptor, ligand-binding domain"/>
    <property type="match status" value="1"/>
</dbReference>
<comment type="similarity">
    <text evidence="10">Belongs to the methyl-accepting chemotaxis (MCP) protein family.</text>
</comment>
<dbReference type="GO" id="GO:0006935">
    <property type="term" value="P:chemotaxis"/>
    <property type="evidence" value="ECO:0007669"/>
    <property type="project" value="UniProtKB-KW"/>
</dbReference>
<evidence type="ECO:0000256" key="10">
    <source>
        <dbReference type="ARBA" id="ARBA00029447"/>
    </source>
</evidence>
<evidence type="ECO:0000256" key="9">
    <source>
        <dbReference type="ARBA" id="ARBA00023224"/>
    </source>
</evidence>
<name>A0A2N7W3F8_9BURK</name>
<gene>
    <name evidence="16" type="ORF">C0Z18_01920</name>
</gene>
<keyword evidence="5" id="KW-0997">Cell inner membrane</keyword>
<keyword evidence="12" id="KW-0175">Coiled coil</keyword>
<dbReference type="InterPro" id="IPR051310">
    <property type="entry name" value="MCP_chemotaxis"/>
</dbReference>
<dbReference type="PANTHER" id="PTHR43531">
    <property type="entry name" value="PROTEIN ICFG"/>
    <property type="match status" value="1"/>
</dbReference>
<dbReference type="SMART" id="SM00304">
    <property type="entry name" value="HAMP"/>
    <property type="match status" value="1"/>
</dbReference>
<proteinExistence type="inferred from homology"/>
<evidence type="ECO:0000313" key="16">
    <source>
        <dbReference type="EMBL" id="PMS23934.1"/>
    </source>
</evidence>
<evidence type="ECO:0000313" key="17">
    <source>
        <dbReference type="Proteomes" id="UP000235616"/>
    </source>
</evidence>
<keyword evidence="9 11" id="KW-0807">Transducer</keyword>
<dbReference type="Pfam" id="PF00015">
    <property type="entry name" value="MCPsignal"/>
    <property type="match status" value="1"/>
</dbReference>
<dbReference type="GO" id="GO:0004888">
    <property type="term" value="F:transmembrane signaling receptor activity"/>
    <property type="evidence" value="ECO:0007669"/>
    <property type="project" value="InterPro"/>
</dbReference>
<evidence type="ECO:0000256" key="6">
    <source>
        <dbReference type="ARBA" id="ARBA00022692"/>
    </source>
</evidence>
<comment type="caution">
    <text evidence="16">The sequence shown here is derived from an EMBL/GenBank/DDBJ whole genome shotgun (WGS) entry which is preliminary data.</text>
</comment>
<dbReference type="GO" id="GO:0005886">
    <property type="term" value="C:plasma membrane"/>
    <property type="evidence" value="ECO:0007669"/>
    <property type="project" value="UniProtKB-SubCell"/>
</dbReference>
<dbReference type="PROSITE" id="PS50885">
    <property type="entry name" value="HAMP"/>
    <property type="match status" value="1"/>
</dbReference>
<feature type="transmembrane region" description="Helical" evidence="13">
    <location>
        <begin position="192"/>
        <end position="213"/>
    </location>
</feature>
<dbReference type="OrthoDB" id="9806477at2"/>
<evidence type="ECO:0000256" key="13">
    <source>
        <dbReference type="SAM" id="Phobius"/>
    </source>
</evidence>
<evidence type="ECO:0000259" key="15">
    <source>
        <dbReference type="PROSITE" id="PS50885"/>
    </source>
</evidence>
<evidence type="ECO:0000256" key="5">
    <source>
        <dbReference type="ARBA" id="ARBA00022519"/>
    </source>
</evidence>
<dbReference type="GO" id="GO:0007165">
    <property type="term" value="P:signal transduction"/>
    <property type="evidence" value="ECO:0007669"/>
    <property type="project" value="UniProtKB-KW"/>
</dbReference>
<evidence type="ECO:0000256" key="2">
    <source>
        <dbReference type="ARBA" id="ARBA00022475"/>
    </source>
</evidence>
<keyword evidence="3" id="KW-0488">Methylation</keyword>
<evidence type="ECO:0000256" key="11">
    <source>
        <dbReference type="PROSITE-ProRule" id="PRU00284"/>
    </source>
</evidence>
<feature type="coiled-coil region" evidence="12">
    <location>
        <begin position="292"/>
        <end position="326"/>
    </location>
</feature>
<evidence type="ECO:0000256" key="4">
    <source>
        <dbReference type="ARBA" id="ARBA00022500"/>
    </source>
</evidence>
<dbReference type="AlphaFoldDB" id="A0A2N7W3F8"/>
<sequence>MFANVNIRTGLMAVLGLFAAALWMSAWSAWHDARDAARAMDAIVRFSRARLTPLQDAERLLFLTRVDMDSAYINLQRGDQVAATDYTRKASSALQEAHRVFDAYRMLAMSGGQVGDDADARKVVAAFDAYSKVLASREEALYDVSLDRYIAGTGSTERADATFDAMLREVIARAERTRDTIRAESVGRSERASWTAVGLFGTSLALIVLVWALSDRVLLRPLRYASQQLDRIARGDLTARIDTSSKNQIGALLQCVARMRADLVGTVHGIRASTDEVTRSAAEIAAGNTELSARTEEQAAALEQTAATLEQLAAAVKNNAQHTQETSALARSAATDAARGGEMVQRIVDTMGKVSASARNITDIVGVIDGIAFQTNILALNAAVEAARAGTQGRGFAVVAAEVRSLALRSAQAAKEVTALIGASEASVDLGSEQVLEAGAAMKQIVSGVDHLMRTIDEISRATAEQADGIEQASHALAQMDRTTQQNAALVEQTAAAAGALELQAERLVESVAVFKAA</sequence>
<evidence type="ECO:0000256" key="12">
    <source>
        <dbReference type="SAM" id="Coils"/>
    </source>
</evidence>